<protein>
    <submittedName>
        <fullName evidence="9">Chemokine-like factor</fullName>
    </submittedName>
</protein>
<evidence type="ECO:0000256" key="3">
    <source>
        <dbReference type="ARBA" id="ARBA00022989"/>
    </source>
</evidence>
<dbReference type="GO" id="GO:0008009">
    <property type="term" value="F:chemokine activity"/>
    <property type="evidence" value="ECO:0007669"/>
    <property type="project" value="Ensembl"/>
</dbReference>
<evidence type="ECO:0000313" key="9">
    <source>
        <dbReference type="RefSeq" id="XP_005078736.1"/>
    </source>
</evidence>
<dbReference type="CTD" id="51192"/>
<organism evidence="8 9">
    <name type="scientific">Mesocricetus auratus</name>
    <name type="common">Golden hamster</name>
    <dbReference type="NCBI Taxonomy" id="10036"/>
    <lineage>
        <taxon>Eukaryota</taxon>
        <taxon>Metazoa</taxon>
        <taxon>Chordata</taxon>
        <taxon>Craniata</taxon>
        <taxon>Vertebrata</taxon>
        <taxon>Euteleostomi</taxon>
        <taxon>Mammalia</taxon>
        <taxon>Eutheria</taxon>
        <taxon>Euarchontoglires</taxon>
        <taxon>Glires</taxon>
        <taxon>Rodentia</taxon>
        <taxon>Myomorpha</taxon>
        <taxon>Muroidea</taxon>
        <taxon>Cricetidae</taxon>
        <taxon>Cricetinae</taxon>
        <taxon>Mesocricetus</taxon>
    </lineage>
</organism>
<comment type="subcellular location">
    <subcellularLocation>
        <location evidence="1">Membrane</location>
        <topology evidence="1">Multi-pass membrane protein</topology>
    </subcellularLocation>
</comment>
<dbReference type="GO" id="GO:0030593">
    <property type="term" value="P:neutrophil chemotaxis"/>
    <property type="evidence" value="ECO:0007669"/>
    <property type="project" value="Ensembl"/>
</dbReference>
<evidence type="ECO:0000256" key="5">
    <source>
        <dbReference type="PROSITE-ProRule" id="PRU00581"/>
    </source>
</evidence>
<evidence type="ECO:0000256" key="4">
    <source>
        <dbReference type="ARBA" id="ARBA00023136"/>
    </source>
</evidence>
<dbReference type="Proteomes" id="UP000886700">
    <property type="component" value="Unplaced"/>
</dbReference>
<dbReference type="InterPro" id="IPR050578">
    <property type="entry name" value="MARVEL-CKLF_proteins"/>
</dbReference>
<evidence type="ECO:0000313" key="8">
    <source>
        <dbReference type="Proteomes" id="UP000886700"/>
    </source>
</evidence>
<dbReference type="GeneID" id="101824456"/>
<feature type="domain" description="MARVEL" evidence="7">
    <location>
        <begin position="12"/>
        <end position="132"/>
    </location>
</feature>
<proteinExistence type="predicted"/>
<keyword evidence="2 5" id="KW-0812">Transmembrane</keyword>
<dbReference type="GO" id="GO:0016020">
    <property type="term" value="C:membrane"/>
    <property type="evidence" value="ECO:0007669"/>
    <property type="project" value="UniProtKB-SubCell"/>
</dbReference>
<keyword evidence="4 5" id="KW-0472">Membrane</keyword>
<evidence type="ECO:0000259" key="7">
    <source>
        <dbReference type="PROSITE" id="PS51225"/>
    </source>
</evidence>
<feature type="transmembrane region" description="Helical" evidence="6">
    <location>
        <begin position="105"/>
        <end position="126"/>
    </location>
</feature>
<dbReference type="KEGG" id="maua:101824456"/>
<dbReference type="PANTHER" id="PTHR22776">
    <property type="entry name" value="MARVEL-CONTAINING POTENTIAL LIPID RAFT-ASSOCIATED PROTEIN"/>
    <property type="match status" value="1"/>
</dbReference>
<dbReference type="eggNOG" id="KOG4788">
    <property type="taxonomic scope" value="Eukaryota"/>
</dbReference>
<dbReference type="AlphaFoldDB" id="A0A1U7R3K5"/>
<reference evidence="9" key="1">
    <citation type="submission" date="2025-08" db="UniProtKB">
        <authorList>
            <consortium name="RefSeq"/>
        </authorList>
    </citation>
    <scope>IDENTIFICATION</scope>
    <source>
        <tissue evidence="9">Liver</tissue>
    </source>
</reference>
<evidence type="ECO:0000256" key="2">
    <source>
        <dbReference type="ARBA" id="ARBA00022692"/>
    </source>
</evidence>
<keyword evidence="3 6" id="KW-1133">Transmembrane helix</keyword>
<gene>
    <name evidence="9" type="primary">Cklf</name>
</gene>
<dbReference type="RefSeq" id="XP_005078736.1">
    <property type="nucleotide sequence ID" value="XM_005078679.4"/>
</dbReference>
<accession>A0A1U7R3K5</accession>
<dbReference type="GO" id="GO:0048246">
    <property type="term" value="P:macrophage chemotaxis"/>
    <property type="evidence" value="ECO:0007669"/>
    <property type="project" value="Ensembl"/>
</dbReference>
<feature type="transmembrane region" description="Helical" evidence="6">
    <location>
        <begin position="44"/>
        <end position="64"/>
    </location>
</feature>
<sequence length="149" mass="16810">MEPKQQNAEQPFYRTVKGFVKMLRMAVTVASMTFFIIAQAPEPYIVITGFECTIVFFFIALYMCRLDKMMRCLFWPLLDIINSMVTALFMLTVSVLALIPQPSTLIVLGGVFGLLTTVCTIADSALMCRKLLFNPSGPYLKNTSTRSRE</sequence>
<dbReference type="GO" id="GO:0005576">
    <property type="term" value="C:extracellular region"/>
    <property type="evidence" value="ECO:0007669"/>
    <property type="project" value="Ensembl"/>
</dbReference>
<name>A0A1U7R3K5_MESAU</name>
<evidence type="ECO:0000256" key="6">
    <source>
        <dbReference type="SAM" id="Phobius"/>
    </source>
</evidence>
<dbReference type="PANTHER" id="PTHR22776:SF45">
    <property type="entry name" value="CHEMOKINE-LIKE FACTOR"/>
    <property type="match status" value="1"/>
</dbReference>
<feature type="transmembrane region" description="Helical" evidence="6">
    <location>
        <begin position="76"/>
        <end position="99"/>
    </location>
</feature>
<evidence type="ECO:0000256" key="1">
    <source>
        <dbReference type="ARBA" id="ARBA00004141"/>
    </source>
</evidence>
<dbReference type="InterPro" id="IPR008253">
    <property type="entry name" value="Marvel"/>
</dbReference>
<dbReference type="PROSITE" id="PS51225">
    <property type="entry name" value="MARVEL"/>
    <property type="match status" value="1"/>
</dbReference>
<dbReference type="OrthoDB" id="5976667at2759"/>
<keyword evidence="8" id="KW-1185">Reference proteome</keyword>
<dbReference type="GO" id="GO:0032940">
    <property type="term" value="P:secretion by cell"/>
    <property type="evidence" value="ECO:0007669"/>
    <property type="project" value="Ensembl"/>
</dbReference>
<dbReference type="GO" id="GO:0048247">
    <property type="term" value="P:lymphocyte chemotaxis"/>
    <property type="evidence" value="ECO:0007669"/>
    <property type="project" value="Ensembl"/>
</dbReference>
<dbReference type="STRING" id="10036.ENSMAUP00000022492"/>
<feature type="transmembrane region" description="Helical" evidence="6">
    <location>
        <begin position="21"/>
        <end position="38"/>
    </location>
</feature>